<gene>
    <name evidence="1" type="ORF">RPERSI_LOCUS26985</name>
</gene>
<name>A0ACA9S6M3_9GLOM</name>
<sequence length="160" mass="19244">IQEANNLTNQKNDLQNQVNDLNQQLTLADNAINTLHQELNQRDGEIRRLENKIRELEEKLNLQTSNLTPEQKEKNKQYVLEHLDEYTLDSHGNFVLFSPDIDPEDEEIHFYFGKDKINDWEIIFEKTSWGFIKGIEGFRHKPSKKRIYENVLFYDMYYYM</sequence>
<proteinExistence type="predicted"/>
<organism evidence="1 2">
    <name type="scientific">Racocetra persica</name>
    <dbReference type="NCBI Taxonomy" id="160502"/>
    <lineage>
        <taxon>Eukaryota</taxon>
        <taxon>Fungi</taxon>
        <taxon>Fungi incertae sedis</taxon>
        <taxon>Mucoromycota</taxon>
        <taxon>Glomeromycotina</taxon>
        <taxon>Glomeromycetes</taxon>
        <taxon>Diversisporales</taxon>
        <taxon>Gigasporaceae</taxon>
        <taxon>Racocetra</taxon>
    </lineage>
</organism>
<protein>
    <submittedName>
        <fullName evidence="1">13932_t:CDS:1</fullName>
    </submittedName>
</protein>
<keyword evidence="2" id="KW-1185">Reference proteome</keyword>
<feature type="non-terminal residue" evidence="1">
    <location>
        <position position="160"/>
    </location>
</feature>
<dbReference type="EMBL" id="CAJVQC010093860">
    <property type="protein sequence ID" value="CAG8827468.1"/>
    <property type="molecule type" value="Genomic_DNA"/>
</dbReference>
<comment type="caution">
    <text evidence="1">The sequence shown here is derived from an EMBL/GenBank/DDBJ whole genome shotgun (WGS) entry which is preliminary data.</text>
</comment>
<evidence type="ECO:0000313" key="2">
    <source>
        <dbReference type="Proteomes" id="UP000789920"/>
    </source>
</evidence>
<feature type="non-terminal residue" evidence="1">
    <location>
        <position position="1"/>
    </location>
</feature>
<accession>A0ACA9S6M3</accession>
<evidence type="ECO:0000313" key="1">
    <source>
        <dbReference type="EMBL" id="CAG8827468.1"/>
    </source>
</evidence>
<dbReference type="Proteomes" id="UP000789920">
    <property type="component" value="Unassembled WGS sequence"/>
</dbReference>
<reference evidence="1" key="1">
    <citation type="submission" date="2021-06" db="EMBL/GenBank/DDBJ databases">
        <authorList>
            <person name="Kallberg Y."/>
            <person name="Tangrot J."/>
            <person name="Rosling A."/>
        </authorList>
    </citation>
    <scope>NUCLEOTIDE SEQUENCE</scope>
    <source>
        <strain evidence="1">MA461A</strain>
    </source>
</reference>